<dbReference type="GO" id="GO:0005737">
    <property type="term" value="C:cytoplasm"/>
    <property type="evidence" value="ECO:0007669"/>
    <property type="project" value="UniProtKB-SubCell"/>
</dbReference>
<accession>A0A1L9SAR7</accession>
<comment type="similarity">
    <text evidence="4">Belongs to the YAE1 family.</text>
</comment>
<feature type="region of interest" description="Disordered" evidence="10">
    <location>
        <begin position="171"/>
        <end position="190"/>
    </location>
</feature>
<dbReference type="OrthoDB" id="20086at2759"/>
<proteinExistence type="inferred from homology"/>
<dbReference type="GO" id="GO:0005634">
    <property type="term" value="C:nucleus"/>
    <property type="evidence" value="ECO:0007669"/>
    <property type="project" value="UniProtKB-SubCell"/>
</dbReference>
<dbReference type="PANTHER" id="PTHR18829:SF0">
    <property type="entry name" value="PROTEIN YAE1 HOMOLOG"/>
    <property type="match status" value="1"/>
</dbReference>
<keyword evidence="9" id="KW-0539">Nucleus</keyword>
<dbReference type="InterPro" id="IPR038881">
    <property type="entry name" value="Yae1-like"/>
</dbReference>
<dbReference type="PANTHER" id="PTHR18829">
    <property type="entry name" value="PROTEIN YAE1 HOMOLOG"/>
    <property type="match status" value="1"/>
</dbReference>
<dbReference type="RefSeq" id="XP_022578758.1">
    <property type="nucleotide sequence ID" value="XM_022729786.1"/>
</dbReference>
<comment type="subcellular location">
    <subcellularLocation>
        <location evidence="3">Cytoplasm</location>
    </subcellularLocation>
    <subcellularLocation>
        <location evidence="2">Nucleus</location>
    </subcellularLocation>
</comment>
<feature type="compositionally biased region" description="Polar residues" evidence="10">
    <location>
        <begin position="1"/>
        <end position="13"/>
    </location>
</feature>
<dbReference type="STRING" id="1073090.A0A1L9SAR7"/>
<feature type="compositionally biased region" description="Low complexity" evidence="10">
    <location>
        <begin position="128"/>
        <end position="138"/>
    </location>
</feature>
<keyword evidence="8" id="KW-0963">Cytoplasm</keyword>
<evidence type="ECO:0000256" key="4">
    <source>
        <dbReference type="ARBA" id="ARBA00007096"/>
    </source>
</evidence>
<evidence type="ECO:0000256" key="3">
    <source>
        <dbReference type="ARBA" id="ARBA00004496"/>
    </source>
</evidence>
<dbReference type="InterPro" id="IPR019191">
    <property type="entry name" value="Essential_protein_Yae1_N"/>
</dbReference>
<comment type="function">
    <text evidence="1">The complex LTO1:YAE1 may function as a target specific adapter that probably recruits apo-RPLI1 to the cytosolic iron-sulfur protein assembly (CIA) complex machinery. May be required for biogenesis of the large ribosomal subunit and initiation of translation.</text>
</comment>
<evidence type="ECO:0000256" key="1">
    <source>
        <dbReference type="ARBA" id="ARBA00003836"/>
    </source>
</evidence>
<feature type="region of interest" description="Disordered" evidence="10">
    <location>
        <begin position="1"/>
        <end position="61"/>
    </location>
</feature>
<feature type="region of interest" description="Disordered" evidence="10">
    <location>
        <begin position="122"/>
        <end position="148"/>
    </location>
</feature>
<evidence type="ECO:0000256" key="7">
    <source>
        <dbReference type="ARBA" id="ARBA00018400"/>
    </source>
</evidence>
<feature type="compositionally biased region" description="Basic and acidic residues" evidence="10">
    <location>
        <begin position="139"/>
        <end position="148"/>
    </location>
</feature>
<comment type="subunit">
    <text evidence="5">May form a complex with LTO1.</text>
</comment>
<evidence type="ECO:0000313" key="13">
    <source>
        <dbReference type="Proteomes" id="UP000184188"/>
    </source>
</evidence>
<keyword evidence="13" id="KW-1185">Reference proteome</keyword>
<evidence type="ECO:0000256" key="5">
    <source>
        <dbReference type="ARBA" id="ARBA00011427"/>
    </source>
</evidence>
<protein>
    <recommendedName>
        <fullName evidence="7">Protein YAE1</fullName>
    </recommendedName>
    <alternativeName>
        <fullName evidence="6">Protein yae1</fullName>
    </alternativeName>
</protein>
<evidence type="ECO:0000256" key="10">
    <source>
        <dbReference type="SAM" id="MobiDB-lite"/>
    </source>
</evidence>
<evidence type="ECO:0000313" key="12">
    <source>
        <dbReference type="EMBL" id="OJJ44248.1"/>
    </source>
</evidence>
<evidence type="ECO:0000259" key="11">
    <source>
        <dbReference type="Pfam" id="PF09811"/>
    </source>
</evidence>
<evidence type="ECO:0000256" key="9">
    <source>
        <dbReference type="ARBA" id="ARBA00023242"/>
    </source>
</evidence>
<evidence type="ECO:0000256" key="6">
    <source>
        <dbReference type="ARBA" id="ARBA00017286"/>
    </source>
</evidence>
<sequence>MTSTHSDGQTIVHQDTLDDIFGSSPPRGDGIINDQDGGQGLPREQQQAALSGNVEPSDLPSLRRQHVTAGYRDGVAESKGQHIQAGFDAGYAVGARLGMRAGTVIGILEGIVRGYDGKNGTIRKQQPGTAGESTATTEAAKKTRQEKREEILRRYRAAVRELDMHAVFAGSDTPTAAPLQGDEKSEKPEVQLGARGDAVVAKWETQVNVPLWEANMDTLEMTKE</sequence>
<dbReference type="Pfam" id="PF09811">
    <property type="entry name" value="Yae1_N"/>
    <property type="match status" value="1"/>
</dbReference>
<dbReference type="EMBL" id="KV878348">
    <property type="protein sequence ID" value="OJJ44248.1"/>
    <property type="molecule type" value="Genomic_DNA"/>
</dbReference>
<evidence type="ECO:0000256" key="8">
    <source>
        <dbReference type="ARBA" id="ARBA00022490"/>
    </source>
</evidence>
<name>A0A1L9SAR7_9EURO</name>
<gene>
    <name evidence="12" type="ORF">ASPZODRAFT_71843</name>
</gene>
<dbReference type="AlphaFoldDB" id="A0A1L9SAR7"/>
<feature type="domain" description="Essential protein Yae1 N-terminal" evidence="11">
    <location>
        <begin position="70"/>
        <end position="108"/>
    </location>
</feature>
<dbReference type="Proteomes" id="UP000184188">
    <property type="component" value="Unassembled WGS sequence"/>
</dbReference>
<evidence type="ECO:0000256" key="2">
    <source>
        <dbReference type="ARBA" id="ARBA00004123"/>
    </source>
</evidence>
<dbReference type="GeneID" id="34616250"/>
<reference evidence="13" key="1">
    <citation type="journal article" date="2017" name="Genome Biol.">
        <title>Comparative genomics reveals high biological diversity and specific adaptations in the industrially and medically important fungal genus Aspergillus.</title>
        <authorList>
            <person name="de Vries R.P."/>
            <person name="Riley R."/>
            <person name="Wiebenga A."/>
            <person name="Aguilar-Osorio G."/>
            <person name="Amillis S."/>
            <person name="Uchima C.A."/>
            <person name="Anderluh G."/>
            <person name="Asadollahi M."/>
            <person name="Askin M."/>
            <person name="Barry K."/>
            <person name="Battaglia E."/>
            <person name="Bayram O."/>
            <person name="Benocci T."/>
            <person name="Braus-Stromeyer S.A."/>
            <person name="Caldana C."/>
            <person name="Canovas D."/>
            <person name="Cerqueira G.C."/>
            <person name="Chen F."/>
            <person name="Chen W."/>
            <person name="Choi C."/>
            <person name="Clum A."/>
            <person name="Dos Santos R.A."/>
            <person name="Damasio A.R."/>
            <person name="Diallinas G."/>
            <person name="Emri T."/>
            <person name="Fekete E."/>
            <person name="Flipphi M."/>
            <person name="Freyberg S."/>
            <person name="Gallo A."/>
            <person name="Gournas C."/>
            <person name="Habgood R."/>
            <person name="Hainaut M."/>
            <person name="Harispe M.L."/>
            <person name="Henrissat B."/>
            <person name="Hilden K.S."/>
            <person name="Hope R."/>
            <person name="Hossain A."/>
            <person name="Karabika E."/>
            <person name="Karaffa L."/>
            <person name="Karanyi Z."/>
            <person name="Krasevec N."/>
            <person name="Kuo A."/>
            <person name="Kusch H."/>
            <person name="LaButti K."/>
            <person name="Lagendijk E.L."/>
            <person name="Lapidus A."/>
            <person name="Levasseur A."/>
            <person name="Lindquist E."/>
            <person name="Lipzen A."/>
            <person name="Logrieco A.F."/>
            <person name="MacCabe A."/>
            <person name="Maekelae M.R."/>
            <person name="Malavazi I."/>
            <person name="Melin P."/>
            <person name="Meyer V."/>
            <person name="Mielnichuk N."/>
            <person name="Miskei M."/>
            <person name="Molnar A.P."/>
            <person name="Mule G."/>
            <person name="Ngan C.Y."/>
            <person name="Orejas M."/>
            <person name="Orosz E."/>
            <person name="Ouedraogo J.P."/>
            <person name="Overkamp K.M."/>
            <person name="Park H.-S."/>
            <person name="Perrone G."/>
            <person name="Piumi F."/>
            <person name="Punt P.J."/>
            <person name="Ram A.F."/>
            <person name="Ramon A."/>
            <person name="Rauscher S."/>
            <person name="Record E."/>
            <person name="Riano-Pachon D.M."/>
            <person name="Robert V."/>
            <person name="Roehrig J."/>
            <person name="Ruller R."/>
            <person name="Salamov A."/>
            <person name="Salih N.S."/>
            <person name="Samson R.A."/>
            <person name="Sandor E."/>
            <person name="Sanguinetti M."/>
            <person name="Schuetze T."/>
            <person name="Sepcic K."/>
            <person name="Shelest E."/>
            <person name="Sherlock G."/>
            <person name="Sophianopoulou V."/>
            <person name="Squina F.M."/>
            <person name="Sun H."/>
            <person name="Susca A."/>
            <person name="Todd R.B."/>
            <person name="Tsang A."/>
            <person name="Unkles S.E."/>
            <person name="van de Wiele N."/>
            <person name="van Rossen-Uffink D."/>
            <person name="Oliveira J.V."/>
            <person name="Vesth T.C."/>
            <person name="Visser J."/>
            <person name="Yu J.-H."/>
            <person name="Zhou M."/>
            <person name="Andersen M.R."/>
            <person name="Archer D.B."/>
            <person name="Baker S.E."/>
            <person name="Benoit I."/>
            <person name="Brakhage A.A."/>
            <person name="Braus G.H."/>
            <person name="Fischer R."/>
            <person name="Frisvad J.C."/>
            <person name="Goldman G.H."/>
            <person name="Houbraken J."/>
            <person name="Oakley B."/>
            <person name="Pocsi I."/>
            <person name="Scazzocchio C."/>
            <person name="Seiboth B."/>
            <person name="vanKuyk P.A."/>
            <person name="Wortman J."/>
            <person name="Dyer P.S."/>
            <person name="Grigoriev I.V."/>
        </authorList>
    </citation>
    <scope>NUCLEOTIDE SEQUENCE [LARGE SCALE GENOMIC DNA]</scope>
    <source>
        <strain evidence="13">CBS 506.65</strain>
    </source>
</reference>
<dbReference type="VEuPathDB" id="FungiDB:ASPZODRAFT_71843"/>
<organism evidence="12 13">
    <name type="scientific">Penicilliopsis zonata CBS 506.65</name>
    <dbReference type="NCBI Taxonomy" id="1073090"/>
    <lineage>
        <taxon>Eukaryota</taxon>
        <taxon>Fungi</taxon>
        <taxon>Dikarya</taxon>
        <taxon>Ascomycota</taxon>
        <taxon>Pezizomycotina</taxon>
        <taxon>Eurotiomycetes</taxon>
        <taxon>Eurotiomycetidae</taxon>
        <taxon>Eurotiales</taxon>
        <taxon>Aspergillaceae</taxon>
        <taxon>Penicilliopsis</taxon>
    </lineage>
</organism>